<gene>
    <name evidence="3" type="ORF">GCM10008994_02520</name>
</gene>
<feature type="region of interest" description="Disordered" evidence="2">
    <location>
        <begin position="100"/>
        <end position="130"/>
    </location>
</feature>
<dbReference type="GO" id="GO:0055085">
    <property type="term" value="P:transmembrane transport"/>
    <property type="evidence" value="ECO:0007669"/>
    <property type="project" value="InterPro"/>
</dbReference>
<dbReference type="EMBL" id="BAAADQ010000001">
    <property type="protein sequence ID" value="GAA0531376.1"/>
    <property type="molecule type" value="Genomic_DNA"/>
</dbReference>
<feature type="compositionally biased region" description="Gly residues" evidence="2">
    <location>
        <begin position="31"/>
        <end position="45"/>
    </location>
</feature>
<dbReference type="SUPFAM" id="SSF53850">
    <property type="entry name" value="Periplasmic binding protein-like II"/>
    <property type="match status" value="1"/>
</dbReference>
<reference evidence="3" key="2">
    <citation type="submission" date="2023-12" db="EMBL/GenBank/DDBJ databases">
        <authorList>
            <person name="Sun Q."/>
            <person name="Inoue M."/>
        </authorList>
    </citation>
    <scope>NUCLEOTIDE SEQUENCE</scope>
    <source>
        <strain evidence="3">JCM 14265</strain>
    </source>
</reference>
<name>A0AAV3SMA2_9EURY</name>
<accession>A0AAV3SMA2</accession>
<dbReference type="Pfam" id="PF12974">
    <property type="entry name" value="Phosphonate-bd"/>
    <property type="match status" value="1"/>
</dbReference>
<dbReference type="PANTHER" id="PTHR35841">
    <property type="entry name" value="PHOSPHONATES-BINDING PERIPLASMIC PROTEIN"/>
    <property type="match status" value="1"/>
</dbReference>
<evidence type="ECO:0000256" key="2">
    <source>
        <dbReference type="SAM" id="MobiDB-lite"/>
    </source>
</evidence>
<dbReference type="Gene3D" id="3.40.190.10">
    <property type="entry name" value="Periplasmic binding protein-like II"/>
    <property type="match status" value="2"/>
</dbReference>
<dbReference type="NCBIfam" id="TIGR01098">
    <property type="entry name" value="3A0109s03R"/>
    <property type="match status" value="1"/>
</dbReference>
<dbReference type="PROSITE" id="PS51318">
    <property type="entry name" value="TAT"/>
    <property type="match status" value="1"/>
</dbReference>
<evidence type="ECO:0008006" key="5">
    <source>
        <dbReference type="Google" id="ProtNLM"/>
    </source>
</evidence>
<dbReference type="Proteomes" id="UP001501425">
    <property type="component" value="Unassembled WGS sequence"/>
</dbReference>
<protein>
    <recommendedName>
        <fullName evidence="5">Phosphate/phosphite/phosphonate ABC transporter substrate-binding protein</fullName>
    </recommendedName>
</protein>
<proteinExistence type="predicted"/>
<feature type="compositionally biased region" description="Basic and acidic residues" evidence="2">
    <location>
        <begin position="105"/>
        <end position="125"/>
    </location>
</feature>
<keyword evidence="1" id="KW-0732">Signal</keyword>
<evidence type="ECO:0000313" key="3">
    <source>
        <dbReference type="EMBL" id="GAA0531376.1"/>
    </source>
</evidence>
<dbReference type="GO" id="GO:0043190">
    <property type="term" value="C:ATP-binding cassette (ABC) transporter complex"/>
    <property type="evidence" value="ECO:0007669"/>
    <property type="project" value="InterPro"/>
</dbReference>
<feature type="region of interest" description="Disordered" evidence="2">
    <location>
        <begin position="28"/>
        <end position="72"/>
    </location>
</feature>
<dbReference type="PANTHER" id="PTHR35841:SF1">
    <property type="entry name" value="PHOSPHONATES-BINDING PERIPLASMIC PROTEIN"/>
    <property type="match status" value="1"/>
</dbReference>
<comment type="caution">
    <text evidence="3">The sequence shown here is derived from an EMBL/GenBank/DDBJ whole genome shotgun (WGS) entry which is preliminary data.</text>
</comment>
<reference evidence="3" key="1">
    <citation type="journal article" date="2014" name="Int. J. Syst. Evol. Microbiol.">
        <title>Complete genome sequence of Corynebacterium casei LMG S-19264T (=DSM 44701T), isolated from a smear-ripened cheese.</title>
        <authorList>
            <consortium name="US DOE Joint Genome Institute (JGI-PGF)"/>
            <person name="Walter F."/>
            <person name="Albersmeier A."/>
            <person name="Kalinowski J."/>
            <person name="Ruckert C."/>
        </authorList>
    </citation>
    <scope>NUCLEOTIDE SEQUENCE</scope>
    <source>
        <strain evidence="3">JCM 14265</strain>
    </source>
</reference>
<feature type="compositionally biased region" description="Gly residues" evidence="2">
    <location>
        <begin position="54"/>
        <end position="63"/>
    </location>
</feature>
<evidence type="ECO:0000256" key="1">
    <source>
        <dbReference type="ARBA" id="ARBA00022729"/>
    </source>
</evidence>
<dbReference type="InterPro" id="IPR005770">
    <property type="entry name" value="PhnD"/>
</dbReference>
<sequence length="406" mass="43440">MVDNTDGRQESNSRRAFLIAGGAAALTGLAGCSGGSGSDGGGSDGSDGSDGADSGTGGSGGESGDPMLADASAFDPAEPAWEGNNYLSSALVDAGYQRGSTTDLENMRNREVEEVPHGDPVRETPSDESELLDPDTLVFTESPSEDVQGRFEEDFQAVFDRIEEETGKPVEFSKVDSYAASVEAMRSERAHIANFSTGTTAFAVNLGGAVPFGVGLTPEEEFGYRLFATTRADADDIQSVEDFARDEVKVGHSEPASNSGHQAPSALFDQYFDVTAEEDYEVNFSGGHGNTTRGIAAGDYDAGPICSTCMVDTVEAQSDLSFDDFKVVWASAPFPSGPVAYRYNLKPEIQEGIERAYLESDFSGTDYQERTGYNKFVPIDYETVWKDIMIIQRYNGVEYERSALGS</sequence>
<dbReference type="AlphaFoldDB" id="A0AAV3SMA2"/>
<organism evidence="3 4">
    <name type="scientific">Halorubrum ejinorense</name>
    <dbReference type="NCBI Taxonomy" id="425309"/>
    <lineage>
        <taxon>Archaea</taxon>
        <taxon>Methanobacteriati</taxon>
        <taxon>Methanobacteriota</taxon>
        <taxon>Stenosarchaea group</taxon>
        <taxon>Halobacteria</taxon>
        <taxon>Halobacteriales</taxon>
        <taxon>Haloferacaceae</taxon>
        <taxon>Halorubrum</taxon>
    </lineage>
</organism>
<dbReference type="InterPro" id="IPR006311">
    <property type="entry name" value="TAT_signal"/>
</dbReference>
<evidence type="ECO:0000313" key="4">
    <source>
        <dbReference type="Proteomes" id="UP001501425"/>
    </source>
</evidence>